<name>A0A3P1CC71_9BACT</name>
<organism evidence="2 3">
    <name type="scientific">Larkinella knui</name>
    <dbReference type="NCBI Taxonomy" id="2025310"/>
    <lineage>
        <taxon>Bacteria</taxon>
        <taxon>Pseudomonadati</taxon>
        <taxon>Bacteroidota</taxon>
        <taxon>Cytophagia</taxon>
        <taxon>Cytophagales</taxon>
        <taxon>Spirosomataceae</taxon>
        <taxon>Larkinella</taxon>
    </lineage>
</organism>
<keyword evidence="3" id="KW-1185">Reference proteome</keyword>
<dbReference type="SUPFAM" id="SSF49299">
    <property type="entry name" value="PKD domain"/>
    <property type="match status" value="1"/>
</dbReference>
<dbReference type="Proteomes" id="UP000274271">
    <property type="component" value="Unassembled WGS sequence"/>
</dbReference>
<feature type="chain" id="PRO_5018112528" evidence="1">
    <location>
        <begin position="21"/>
        <end position="760"/>
    </location>
</feature>
<dbReference type="NCBIfam" id="TIGR04183">
    <property type="entry name" value="Por_Secre_tail"/>
    <property type="match status" value="1"/>
</dbReference>
<dbReference type="OrthoDB" id="1489153at2"/>
<dbReference type="Gene3D" id="2.60.40.10">
    <property type="entry name" value="Immunoglobulins"/>
    <property type="match status" value="3"/>
</dbReference>
<feature type="signal peptide" evidence="1">
    <location>
        <begin position="1"/>
        <end position="20"/>
    </location>
</feature>
<reference evidence="2 3" key="1">
    <citation type="submission" date="2018-11" db="EMBL/GenBank/DDBJ databases">
        <authorList>
            <person name="Zhou Z."/>
            <person name="Wang G."/>
        </authorList>
    </citation>
    <scope>NUCLEOTIDE SEQUENCE [LARGE SCALE GENOMIC DNA]</scope>
    <source>
        <strain evidence="2 3">KCTC42998</strain>
    </source>
</reference>
<dbReference type="InterPro" id="IPR026444">
    <property type="entry name" value="Secre_tail"/>
</dbReference>
<evidence type="ECO:0000313" key="2">
    <source>
        <dbReference type="EMBL" id="RRB10875.1"/>
    </source>
</evidence>
<protein>
    <submittedName>
        <fullName evidence="2">T9SS C-terminal target domain-containing protein</fullName>
    </submittedName>
</protein>
<dbReference type="NCBIfam" id="TIGR04534">
    <property type="entry name" value="ELWxxDGT_rpt"/>
    <property type="match status" value="2"/>
</dbReference>
<dbReference type="AlphaFoldDB" id="A0A3P1CC71"/>
<proteinExistence type="predicted"/>
<dbReference type="InterPro" id="IPR013783">
    <property type="entry name" value="Ig-like_fold"/>
</dbReference>
<comment type="caution">
    <text evidence="2">The sequence shown here is derived from an EMBL/GenBank/DDBJ whole genome shotgun (WGS) entry which is preliminary data.</text>
</comment>
<keyword evidence="1" id="KW-0732">Signal</keyword>
<gene>
    <name evidence="2" type="ORF">EHT87_27405</name>
</gene>
<dbReference type="InterPro" id="IPR025667">
    <property type="entry name" value="SprB_repeat"/>
</dbReference>
<dbReference type="RefSeq" id="WP_124909966.1">
    <property type="nucleotide sequence ID" value="NZ_RQJP01000006.1"/>
</dbReference>
<accession>A0A3P1CC71</accession>
<dbReference type="InterPro" id="IPR035986">
    <property type="entry name" value="PKD_dom_sf"/>
</dbReference>
<evidence type="ECO:0000256" key="1">
    <source>
        <dbReference type="SAM" id="SignalP"/>
    </source>
</evidence>
<sequence length="760" mass="80897">MKKLYLVALFGLILITVARAQPSTLVKDVYPYFNDGYALINNVLYFSADDGLKGRELWRTDGTPEGTRLVKDIRTGAGGVTSLPRLFYNFKGTLYFIARQCGETSCNRLWKSDGTEAGTVLVHPDINGITTLFEFKNKLYFLTSRNEIWETDGSAAGTKLVKTIPAFNGIINFTTTSDYIYLTATAPFSDATNSQRLWRSDGTTTGTVELKAFGRINTAIVATDNGTVYFAADDRTYGLELWKSNGTEAGTVLVKNIAEKATNSNPENFFTLGNTVYFTANDGQKISLWRSDGTETGTAAVKNSQLPDSFTGAVYGTVKVGTKLYLFDWLGIHLFDGTDAGISLLPNSALGNLLFMPLMPELSKDADGNFYFVVQNSLDQDIIKLDSKTNALQKMGVIPFGFAPIPPAYALVNTSLLFGKIGSYELHKVALCPHSAKINTPNGTSYCPGGSVGITAEGTGTGPFTYKWKSGSGDVGTNTSLSVTKAGIYTIEVSNSQGCTVSASVEIKETTNLPVSIVGSNAQCAGTSAPLSATVSGGAAPYSYQWKQGGSNVSGATSSTLAVTTTGVYSVSATDSKGCSGTSAGFAVTIKPAPTASITTATSSLTIGGSTVLTTPAASGQTYQWFKDGQPIAGATNNTYTAKDAGQYTVTVTRDGCSATSAPTRIDLILATEPTPTALGFEIAPNPVSQNAEVRLRMVKPARATFTLVDATGRTIREWEFNQPRTAHDFTMPMRSQAAGVYFLRVESSGLKAVRRVLKQ</sequence>
<dbReference type="Pfam" id="PF13573">
    <property type="entry name" value="SprB"/>
    <property type="match status" value="1"/>
</dbReference>
<dbReference type="InterPro" id="IPR030916">
    <property type="entry name" value="ELWxxDGT_rpt"/>
</dbReference>
<dbReference type="EMBL" id="RQJP01000006">
    <property type="protein sequence ID" value="RRB10875.1"/>
    <property type="molecule type" value="Genomic_DNA"/>
</dbReference>
<evidence type="ECO:0000313" key="3">
    <source>
        <dbReference type="Proteomes" id="UP000274271"/>
    </source>
</evidence>
<dbReference type="SUPFAM" id="SSF63829">
    <property type="entry name" value="Calcium-dependent phosphotriesterase"/>
    <property type="match status" value="1"/>
</dbReference>